<dbReference type="Pfam" id="PF22633">
    <property type="entry name" value="F5_F8_type_C_2"/>
    <property type="match status" value="2"/>
</dbReference>
<dbReference type="InterPro" id="IPR051941">
    <property type="entry name" value="BG_Antigen-Binding_Lectin"/>
</dbReference>
<evidence type="ECO:0000256" key="9">
    <source>
        <dbReference type="ARBA" id="ARBA00023157"/>
    </source>
</evidence>
<dbReference type="GO" id="GO:0010185">
    <property type="term" value="P:regulation of cellular defense response"/>
    <property type="evidence" value="ECO:0007669"/>
    <property type="project" value="UniProtKB-ARBA"/>
</dbReference>
<protein>
    <submittedName>
        <fullName evidence="12">Fucolectin-4</fullName>
    </submittedName>
</protein>
<keyword evidence="5" id="KW-0964">Secreted</keyword>
<dbReference type="SUPFAM" id="SSF49785">
    <property type="entry name" value="Galactose-binding domain-like"/>
    <property type="match status" value="2"/>
</dbReference>
<dbReference type="AlphaFoldDB" id="A0A146XGR1"/>
<name>A0A146XGR1_FUNHE</name>
<dbReference type="GO" id="GO:0001868">
    <property type="term" value="P:regulation of complement activation, lectin pathway"/>
    <property type="evidence" value="ECO:0007669"/>
    <property type="project" value="UniProtKB-ARBA"/>
</dbReference>
<dbReference type="PANTHER" id="PTHR45713">
    <property type="entry name" value="FTP DOMAIN-CONTAINING PROTEIN"/>
    <property type="match status" value="1"/>
</dbReference>
<comment type="subunit">
    <text evidence="4">Homotrimer.</text>
</comment>
<comment type="subcellular location">
    <subcellularLocation>
        <location evidence="2">Secreted</location>
    </subcellularLocation>
</comment>
<evidence type="ECO:0000256" key="4">
    <source>
        <dbReference type="ARBA" id="ARBA00011233"/>
    </source>
</evidence>
<evidence type="ECO:0000256" key="1">
    <source>
        <dbReference type="ARBA" id="ARBA00002219"/>
    </source>
</evidence>
<organism evidence="12">
    <name type="scientific">Fundulus heteroclitus</name>
    <name type="common">Killifish</name>
    <name type="synonym">Mummichog</name>
    <dbReference type="NCBI Taxonomy" id="8078"/>
    <lineage>
        <taxon>Eukaryota</taxon>
        <taxon>Metazoa</taxon>
        <taxon>Chordata</taxon>
        <taxon>Craniata</taxon>
        <taxon>Vertebrata</taxon>
        <taxon>Euteleostomi</taxon>
        <taxon>Actinopterygii</taxon>
        <taxon>Neopterygii</taxon>
        <taxon>Teleostei</taxon>
        <taxon>Neoteleostei</taxon>
        <taxon>Acanthomorphata</taxon>
        <taxon>Ovalentaria</taxon>
        <taxon>Atherinomorphae</taxon>
        <taxon>Cyprinodontiformes</taxon>
        <taxon>Fundulidae</taxon>
        <taxon>Fundulus</taxon>
    </lineage>
</organism>
<dbReference type="EMBL" id="GCES01008715">
    <property type="protein sequence ID" value="JAR77608.1"/>
    <property type="molecule type" value="Transcribed_RNA"/>
</dbReference>
<evidence type="ECO:0000256" key="10">
    <source>
        <dbReference type="SAM" id="SignalP"/>
    </source>
</evidence>
<keyword evidence="8" id="KW-0106">Calcium</keyword>
<evidence type="ECO:0000313" key="12">
    <source>
        <dbReference type="EMBL" id="JAR40387.1"/>
    </source>
</evidence>
<dbReference type="Gene3D" id="2.60.120.260">
    <property type="entry name" value="Galactose-binding domain-like"/>
    <property type="match status" value="2"/>
</dbReference>
<keyword evidence="6" id="KW-0479">Metal-binding</keyword>
<evidence type="ECO:0000256" key="3">
    <source>
        <dbReference type="ARBA" id="ARBA00010147"/>
    </source>
</evidence>
<feature type="domain" description="Fucolectin tachylectin-4 pentraxin-1" evidence="11">
    <location>
        <begin position="172"/>
        <end position="310"/>
    </location>
</feature>
<dbReference type="PANTHER" id="PTHR45713:SF8">
    <property type="entry name" value="SI:CH211-215K15.4"/>
    <property type="match status" value="1"/>
</dbReference>
<dbReference type="InterPro" id="IPR008979">
    <property type="entry name" value="Galactose-bd-like_sf"/>
</dbReference>
<comment type="function">
    <text evidence="1">Acts as a defensive agent. Recognizes blood group fucosylated oligosaccharides including A, B, H and Lewis B-type antigens. Does not recognize Lewis A antigen and has low affinity for monovalent haptens.</text>
</comment>
<feature type="chain" id="PRO_5007537056" evidence="10">
    <location>
        <begin position="19"/>
        <end position="312"/>
    </location>
</feature>
<comment type="similarity">
    <text evidence="3">Belongs to the fucolectin family.</text>
</comment>
<proteinExistence type="inferred from homology"/>
<evidence type="ECO:0000259" key="11">
    <source>
        <dbReference type="SMART" id="SM00607"/>
    </source>
</evidence>
<dbReference type="EMBL" id="GCES01045936">
    <property type="protein sequence ID" value="JAR40387.1"/>
    <property type="molecule type" value="Transcribed_RNA"/>
</dbReference>
<accession>A0A146XGR1</accession>
<dbReference type="GO" id="GO:0005576">
    <property type="term" value="C:extracellular region"/>
    <property type="evidence" value="ECO:0007669"/>
    <property type="project" value="UniProtKB-SubCell"/>
</dbReference>
<keyword evidence="10" id="KW-0732">Signal</keyword>
<evidence type="ECO:0000256" key="6">
    <source>
        <dbReference type="ARBA" id="ARBA00022723"/>
    </source>
</evidence>
<keyword evidence="7" id="KW-0430">Lectin</keyword>
<feature type="signal peptide" evidence="10">
    <location>
        <begin position="1"/>
        <end position="18"/>
    </location>
</feature>
<keyword evidence="9" id="KW-1015">Disulfide bond</keyword>
<evidence type="ECO:0000256" key="2">
    <source>
        <dbReference type="ARBA" id="ARBA00004613"/>
    </source>
</evidence>
<evidence type="ECO:0000256" key="5">
    <source>
        <dbReference type="ARBA" id="ARBA00022525"/>
    </source>
</evidence>
<dbReference type="GO" id="GO:0046872">
    <property type="term" value="F:metal ion binding"/>
    <property type="evidence" value="ECO:0007669"/>
    <property type="project" value="UniProtKB-KW"/>
</dbReference>
<feature type="domain" description="Fucolectin tachylectin-4 pentraxin-1" evidence="11">
    <location>
        <begin position="21"/>
        <end position="170"/>
    </location>
</feature>
<reference evidence="12" key="1">
    <citation type="submission" date="2015-01" db="EMBL/GenBank/DDBJ databases">
        <title>EvidentialGene: Evidence-directed Construction of Complete mRNA Transcriptomes without Genomes.</title>
        <authorList>
            <person name="Gilbert D.G."/>
        </authorList>
    </citation>
    <scope>NUCLEOTIDE SEQUENCE</scope>
</reference>
<sequence length="312" mass="34632">MGFIVVLQLLLFLPACFSCRYRNVALRGKATQSWRYKGDWDAFVDAYNAIDGNRDPDLRKGSCTHTAAHDNPWWRVDLLDSYVVDQISITNRRDCCAERINGAEIHIGNSLKDEGASNPLVATVSSIQGGSNLTIKLSEGVEGHYVTILLPGPSRILTLCEVEVCGYPAPTGENLALDGQATQSSLYGFGLPYNAIDGNRNNNWEQASCSHTKNDYSPWWRLDLRTTHKVLSIKIVNRDILQQRLNGAEVRIGDSLFNNGNDNPRCATISAPGGSLEFDCNGMEGRYVNVVIPRRKEYLTLCEVEVYGSRLV</sequence>
<evidence type="ECO:0000256" key="7">
    <source>
        <dbReference type="ARBA" id="ARBA00022734"/>
    </source>
</evidence>
<dbReference type="SMART" id="SM00607">
    <property type="entry name" value="FTP"/>
    <property type="match status" value="2"/>
</dbReference>
<dbReference type="GO" id="GO:0042806">
    <property type="term" value="F:fucose binding"/>
    <property type="evidence" value="ECO:0007669"/>
    <property type="project" value="UniProtKB-ARBA"/>
</dbReference>
<dbReference type="InterPro" id="IPR006585">
    <property type="entry name" value="FTP1"/>
</dbReference>
<evidence type="ECO:0000256" key="8">
    <source>
        <dbReference type="ARBA" id="ARBA00022837"/>
    </source>
</evidence>